<keyword evidence="4" id="KW-1185">Reference proteome</keyword>
<gene>
    <name evidence="3" type="ORF">EDB92DRAFT_1859269</name>
</gene>
<feature type="compositionally biased region" description="Low complexity" evidence="1">
    <location>
        <begin position="86"/>
        <end position="97"/>
    </location>
</feature>
<feature type="compositionally biased region" description="Polar residues" evidence="1">
    <location>
        <begin position="204"/>
        <end position="213"/>
    </location>
</feature>
<dbReference type="FunFam" id="1.10.8.270:FF:000023">
    <property type="entry name" value="TBC domain-containing protein C1778.09"/>
    <property type="match status" value="1"/>
</dbReference>
<dbReference type="SUPFAM" id="SSF47923">
    <property type="entry name" value="Ypt/Rab-GAP domain of gyp1p"/>
    <property type="match status" value="2"/>
</dbReference>
<name>A0AAD4LHH1_9AGAM</name>
<feature type="domain" description="Rab-GAP TBC" evidence="2">
    <location>
        <begin position="432"/>
        <end position="624"/>
    </location>
</feature>
<evidence type="ECO:0000313" key="3">
    <source>
        <dbReference type="EMBL" id="KAH8991979.1"/>
    </source>
</evidence>
<dbReference type="InterPro" id="IPR035969">
    <property type="entry name" value="Rab-GAP_TBC_sf"/>
</dbReference>
<feature type="compositionally biased region" description="Polar residues" evidence="1">
    <location>
        <begin position="11"/>
        <end position="50"/>
    </location>
</feature>
<dbReference type="EMBL" id="JAKELL010000024">
    <property type="protein sequence ID" value="KAH8991979.1"/>
    <property type="molecule type" value="Genomic_DNA"/>
</dbReference>
<feature type="region of interest" description="Disordered" evidence="1">
    <location>
        <begin position="1"/>
        <end position="271"/>
    </location>
</feature>
<organism evidence="3 4">
    <name type="scientific">Lactarius akahatsu</name>
    <dbReference type="NCBI Taxonomy" id="416441"/>
    <lineage>
        <taxon>Eukaryota</taxon>
        <taxon>Fungi</taxon>
        <taxon>Dikarya</taxon>
        <taxon>Basidiomycota</taxon>
        <taxon>Agaricomycotina</taxon>
        <taxon>Agaricomycetes</taxon>
        <taxon>Russulales</taxon>
        <taxon>Russulaceae</taxon>
        <taxon>Lactarius</taxon>
    </lineage>
</organism>
<dbReference type="Pfam" id="PF00566">
    <property type="entry name" value="RabGAP-TBC"/>
    <property type="match status" value="1"/>
</dbReference>
<dbReference type="Gene3D" id="1.10.8.270">
    <property type="entry name" value="putative rabgap domain of human tbc1 domain family member 14 like domains"/>
    <property type="match status" value="1"/>
</dbReference>
<dbReference type="GO" id="GO:0031267">
    <property type="term" value="F:small GTPase binding"/>
    <property type="evidence" value="ECO:0007669"/>
    <property type="project" value="TreeGrafter"/>
</dbReference>
<dbReference type="PROSITE" id="PS50086">
    <property type="entry name" value="TBC_RABGAP"/>
    <property type="match status" value="1"/>
</dbReference>
<proteinExistence type="predicted"/>
<evidence type="ECO:0000256" key="1">
    <source>
        <dbReference type="SAM" id="MobiDB-lite"/>
    </source>
</evidence>
<feature type="compositionally biased region" description="Low complexity" evidence="1">
    <location>
        <begin position="112"/>
        <end position="123"/>
    </location>
</feature>
<dbReference type="PANTHER" id="PTHR47219">
    <property type="entry name" value="RAB GTPASE-ACTIVATING PROTEIN 1-LIKE"/>
    <property type="match status" value="1"/>
</dbReference>
<dbReference type="AlphaFoldDB" id="A0AAD4LHH1"/>
<dbReference type="Gene3D" id="1.10.472.80">
    <property type="entry name" value="Ypt/Rab-GAP domain of gyp1p, domain 3"/>
    <property type="match status" value="1"/>
</dbReference>
<evidence type="ECO:0000259" key="2">
    <source>
        <dbReference type="PROSITE" id="PS50086"/>
    </source>
</evidence>
<feature type="compositionally biased region" description="Polar residues" evidence="1">
    <location>
        <begin position="98"/>
        <end position="107"/>
    </location>
</feature>
<sequence>MEPPNLVGVSTPKQTQELSPSPSRSFTAPSTPGLTQSSDENRSSSETTMEIYSLYGDDDRSSWPSDGPLKGDPGADGLSYLNNGPTSYRSSSRYSTTLKNQRPSQTDTAHRASAISAGSQSSSTDMSSPYISIEEDIPATLPSLSPPTPLAKPLQRHSGRGSTPPNFVSLDDTPELESTPPSRYLSPTPPQSRPSSSRSHASSGQNGHTSAILRSSHGPLSEHASAATPPLPTSRPPSQTTATSTSHHLLGKKRSDLSITPSAGEDPDSFHVRSTYAQLDVLGVKGDGIEEGVERTRARIGSSRESEIKAANAIGDEYEKRRDLNPQEIQILASLDRYGFFSAPSHDRLVLLPTTALLKPLSRIARAVTSAGTSVSTLPSLPPPRPPIHEDDRMEKWGRMLEPRSRDVGGNIKTWGINPTKEHKLSRRTYKGIPDRWRSAAWLALIGNFSRISKEQLLALSAEYREALEKHSPYDIQIDLDVPRTINGHVLFRTRYGLGQRSLFHVLHSFSLRCEQCGYCQGMGPIAAMLLCYFEPERAYASLVHLHDAYHMHDIFSPGFPGLLESIYVQERIVEETMPAVYMAFKKHMVSTTSYATKWYITLFANSIPFQTHLRLWDAFLLEGPDLFVIVAVSIIWTYRDHITSDSANFETILSLLSSFFVPEDEDIYVNWIAKVAENKKIRSEMQSWRAEWKELVASGRDGEALL</sequence>
<dbReference type="Proteomes" id="UP001201163">
    <property type="component" value="Unassembled WGS sequence"/>
</dbReference>
<protein>
    <submittedName>
        <fullName evidence="3">RabGAP/TBC</fullName>
    </submittedName>
</protein>
<feature type="compositionally biased region" description="Polar residues" evidence="1">
    <location>
        <begin position="236"/>
        <end position="247"/>
    </location>
</feature>
<dbReference type="PANTHER" id="PTHR47219:SF9">
    <property type="entry name" value="GTPASE ACTIVATING PROTEIN AND CENTROSOME-ASSOCIATED, ISOFORM B"/>
    <property type="match status" value="1"/>
</dbReference>
<dbReference type="InterPro" id="IPR000195">
    <property type="entry name" value="Rab-GAP-TBC_dom"/>
</dbReference>
<feature type="compositionally biased region" description="Low complexity" evidence="1">
    <location>
        <begin position="193"/>
        <end position="203"/>
    </location>
</feature>
<accession>A0AAD4LHH1</accession>
<dbReference type="GO" id="GO:0005096">
    <property type="term" value="F:GTPase activator activity"/>
    <property type="evidence" value="ECO:0007669"/>
    <property type="project" value="TreeGrafter"/>
</dbReference>
<reference evidence="3" key="1">
    <citation type="submission" date="2022-01" db="EMBL/GenBank/DDBJ databases">
        <title>Comparative genomics reveals a dynamic genome evolution in the ectomycorrhizal milk-cap (Lactarius) mushrooms.</title>
        <authorList>
            <consortium name="DOE Joint Genome Institute"/>
            <person name="Lebreton A."/>
            <person name="Tang N."/>
            <person name="Kuo A."/>
            <person name="LaButti K."/>
            <person name="Drula E."/>
            <person name="Barry K."/>
            <person name="Clum A."/>
            <person name="Lipzen A."/>
            <person name="Mousain D."/>
            <person name="Ng V."/>
            <person name="Wang R."/>
            <person name="Wang X."/>
            <person name="Dai Y."/>
            <person name="Henrissat B."/>
            <person name="Grigoriev I.V."/>
            <person name="Guerin-Laguette A."/>
            <person name="Yu F."/>
            <person name="Martin F.M."/>
        </authorList>
    </citation>
    <scope>NUCLEOTIDE SEQUENCE</scope>
    <source>
        <strain evidence="3">QP</strain>
    </source>
</reference>
<comment type="caution">
    <text evidence="3">The sequence shown here is derived from an EMBL/GenBank/DDBJ whole genome shotgun (WGS) entry which is preliminary data.</text>
</comment>
<evidence type="ECO:0000313" key="4">
    <source>
        <dbReference type="Proteomes" id="UP001201163"/>
    </source>
</evidence>
<dbReference type="InterPro" id="IPR050302">
    <property type="entry name" value="Rab_GAP_TBC_domain"/>
</dbReference>
<dbReference type="SMART" id="SM00164">
    <property type="entry name" value="TBC"/>
    <property type="match status" value="1"/>
</dbReference>